<reference evidence="14 15" key="1">
    <citation type="journal article" date="2018" name="Front. Microbiol.">
        <title>Genomic and genetic insights into a cosmopolitan fungus, Paecilomyces variotii (Eurotiales).</title>
        <authorList>
            <person name="Urquhart A.S."/>
            <person name="Mondo S.J."/>
            <person name="Makela M.R."/>
            <person name="Hane J.K."/>
            <person name="Wiebenga A."/>
            <person name="He G."/>
            <person name="Mihaltcheva S."/>
            <person name="Pangilinan J."/>
            <person name="Lipzen A."/>
            <person name="Barry K."/>
            <person name="de Vries R.P."/>
            <person name="Grigoriev I.V."/>
            <person name="Idnurm A."/>
        </authorList>
    </citation>
    <scope>NUCLEOTIDE SEQUENCE [LARGE SCALE GENOMIC DNA]</scope>
    <source>
        <strain evidence="14 15">CBS 101075</strain>
    </source>
</reference>
<evidence type="ECO:0000256" key="2">
    <source>
        <dbReference type="ARBA" id="ARBA00004924"/>
    </source>
</evidence>
<evidence type="ECO:0000313" key="15">
    <source>
        <dbReference type="Proteomes" id="UP000283841"/>
    </source>
</evidence>
<comment type="cofactor">
    <cofactor evidence="1">
        <name>FAD</name>
        <dbReference type="ChEBI" id="CHEBI:57692"/>
    </cofactor>
</comment>
<proteinExistence type="inferred from homology"/>
<evidence type="ECO:0000256" key="10">
    <source>
        <dbReference type="ARBA" id="ARBA00030351"/>
    </source>
</evidence>
<evidence type="ECO:0000256" key="11">
    <source>
        <dbReference type="ARBA" id="ARBA00047598"/>
    </source>
</evidence>
<gene>
    <name evidence="14" type="ORF">C8Q69DRAFT_433852</name>
</gene>
<dbReference type="InterPro" id="IPR025700">
    <property type="entry name" value="Lys/Orn_oxygenase"/>
</dbReference>
<sequence length="574" mass="64766">MTTAQNGSFSPDLPDVLDVLIVGAGPCGLAVAARLQEETPSAIFTDEEHQRYHWIKRHSGHMALVRAHNKKMNGVKAEKYTGSRGSSCCGRKGCQSQPEPPSSKYSTLVLDGSGDRWMERWNRSFRTLEIEQLRSPMFFHVDPGDRDGMLAFTMENGREKELWEIPGCVGQEMSKHKKKKRTKARYVITTGEVEINERDRKDYFSPSTKLFQDYCSSVASRYGLDNPGQVLQQEVADIKFDIVPEYSSIDKIFTVTTKDDRRFYSRTVVLAIGPGGPKIFPWQLSSTEEMGACHSLDIKTFPSPNVKARIKNHQETNVVVVGGGLSSAQVVDMAIRKGITKVWFFLRGELKAVKHFDIDLPWMGKFRNFEKAVFWTADDEEERLQMIQKARNGGSITPRYYKILKQHVARGRLSIHTHTVIVSKEFDPSSKTWTLTTDPPIPDLPRIDYIYFATGAKSDVSSLPCLQNMNRDYPIDIRQGLPCITDDLMWKHGVPLFVTGRLAALQLGPGAANLEGARLGAERIAWMLEEILGDKDESKEKEPSLMSFPGLGNRYAGLFDTREPVARDHLTREL</sequence>
<evidence type="ECO:0000256" key="12">
    <source>
        <dbReference type="ARBA" id="ARBA00049248"/>
    </source>
</evidence>
<dbReference type="EC" id="1.14.13.196" evidence="4"/>
<comment type="pathway">
    <text evidence="2">Siderophore biosynthesis.</text>
</comment>
<comment type="catalytic activity">
    <reaction evidence="12">
        <text>L-ornithine + NADH + O2 = N(5)-hydroxy-L-ornithine + NAD(+) + H2O</text>
        <dbReference type="Rhea" id="RHEA:41512"/>
        <dbReference type="ChEBI" id="CHEBI:15377"/>
        <dbReference type="ChEBI" id="CHEBI:15379"/>
        <dbReference type="ChEBI" id="CHEBI:46911"/>
        <dbReference type="ChEBI" id="CHEBI:57540"/>
        <dbReference type="ChEBI" id="CHEBI:57945"/>
        <dbReference type="ChEBI" id="CHEBI:78275"/>
        <dbReference type="EC" id="1.14.13.196"/>
    </reaction>
</comment>
<accession>A0A443HRD1</accession>
<evidence type="ECO:0000256" key="3">
    <source>
        <dbReference type="ARBA" id="ARBA00007588"/>
    </source>
</evidence>
<dbReference type="Pfam" id="PF13434">
    <property type="entry name" value="Lys_Orn_oxgnase"/>
    <property type="match status" value="1"/>
</dbReference>
<keyword evidence="7" id="KW-0274">FAD</keyword>
<feature type="region of interest" description="Disordered" evidence="13">
    <location>
        <begin position="87"/>
        <end position="106"/>
    </location>
</feature>
<evidence type="ECO:0000256" key="4">
    <source>
        <dbReference type="ARBA" id="ARBA00012881"/>
    </source>
</evidence>
<dbReference type="PANTHER" id="PTHR38663:SF1">
    <property type="entry name" value="L-ORNITHINE N(5)-MONOOXYGENASE"/>
    <property type="match status" value="1"/>
</dbReference>
<protein>
    <recommendedName>
        <fullName evidence="5">L-ornithine N(5)-monooxygenase</fullName>
        <ecNumber evidence="4">1.14.13.196</ecNumber>
    </recommendedName>
    <alternativeName>
        <fullName evidence="10">L-ornithine N(5)-oxygenase</fullName>
    </alternativeName>
</protein>
<evidence type="ECO:0000256" key="13">
    <source>
        <dbReference type="SAM" id="MobiDB-lite"/>
    </source>
</evidence>
<evidence type="ECO:0000256" key="9">
    <source>
        <dbReference type="ARBA" id="ARBA00023002"/>
    </source>
</evidence>
<dbReference type="PANTHER" id="PTHR38663">
    <property type="match status" value="1"/>
</dbReference>
<dbReference type="SUPFAM" id="SSF51905">
    <property type="entry name" value="FAD/NAD(P)-binding domain"/>
    <property type="match status" value="2"/>
</dbReference>
<dbReference type="InterPro" id="IPR036188">
    <property type="entry name" value="FAD/NAD-bd_sf"/>
</dbReference>
<dbReference type="VEuPathDB" id="FungiDB:C8Q69DRAFT_433852"/>
<dbReference type="EMBL" id="RCNU01000007">
    <property type="protein sequence ID" value="RWQ94376.1"/>
    <property type="molecule type" value="Genomic_DNA"/>
</dbReference>
<keyword evidence="6" id="KW-0285">Flavoprotein</keyword>
<dbReference type="AlphaFoldDB" id="A0A443HRD1"/>
<dbReference type="RefSeq" id="XP_028484021.1">
    <property type="nucleotide sequence ID" value="XM_028628522.1"/>
</dbReference>
<evidence type="ECO:0000256" key="5">
    <source>
        <dbReference type="ARBA" id="ARBA00018612"/>
    </source>
</evidence>
<comment type="similarity">
    <text evidence="3">Belongs to the lysine N(6)-hydroxylase/L-ornithine N(5)-oxygenase family.</text>
</comment>
<keyword evidence="9" id="KW-0560">Oxidoreductase</keyword>
<dbReference type="GeneID" id="39597799"/>
<evidence type="ECO:0000256" key="1">
    <source>
        <dbReference type="ARBA" id="ARBA00001974"/>
    </source>
</evidence>
<evidence type="ECO:0000256" key="8">
    <source>
        <dbReference type="ARBA" id="ARBA00022857"/>
    </source>
</evidence>
<comment type="caution">
    <text evidence="14">The sequence shown here is derived from an EMBL/GenBank/DDBJ whole genome shotgun (WGS) entry which is preliminary data.</text>
</comment>
<feature type="compositionally biased region" description="Low complexity" evidence="13">
    <location>
        <begin position="87"/>
        <end position="97"/>
    </location>
</feature>
<evidence type="ECO:0000256" key="6">
    <source>
        <dbReference type="ARBA" id="ARBA00022630"/>
    </source>
</evidence>
<organism evidence="14 15">
    <name type="scientific">Byssochlamys spectabilis</name>
    <name type="common">Paecilomyces variotii</name>
    <dbReference type="NCBI Taxonomy" id="264951"/>
    <lineage>
        <taxon>Eukaryota</taxon>
        <taxon>Fungi</taxon>
        <taxon>Dikarya</taxon>
        <taxon>Ascomycota</taxon>
        <taxon>Pezizomycotina</taxon>
        <taxon>Eurotiomycetes</taxon>
        <taxon>Eurotiomycetidae</taxon>
        <taxon>Eurotiales</taxon>
        <taxon>Thermoascaceae</taxon>
        <taxon>Paecilomyces</taxon>
    </lineage>
</organism>
<evidence type="ECO:0000313" key="14">
    <source>
        <dbReference type="EMBL" id="RWQ94376.1"/>
    </source>
</evidence>
<dbReference type="Gene3D" id="3.50.50.60">
    <property type="entry name" value="FAD/NAD(P)-binding domain"/>
    <property type="match status" value="1"/>
</dbReference>
<evidence type="ECO:0000256" key="7">
    <source>
        <dbReference type="ARBA" id="ARBA00022827"/>
    </source>
</evidence>
<name>A0A443HRD1_BYSSP</name>
<dbReference type="GO" id="GO:0016491">
    <property type="term" value="F:oxidoreductase activity"/>
    <property type="evidence" value="ECO:0007669"/>
    <property type="project" value="UniProtKB-KW"/>
</dbReference>
<dbReference type="Proteomes" id="UP000283841">
    <property type="component" value="Unassembled WGS sequence"/>
</dbReference>
<keyword evidence="8" id="KW-0521">NADP</keyword>
<keyword evidence="15" id="KW-1185">Reference proteome</keyword>
<comment type="catalytic activity">
    <reaction evidence="11">
        <text>L-ornithine + NADPH + O2 = N(5)-hydroxy-L-ornithine + NADP(+) + H2O</text>
        <dbReference type="Rhea" id="RHEA:41508"/>
        <dbReference type="ChEBI" id="CHEBI:15377"/>
        <dbReference type="ChEBI" id="CHEBI:15379"/>
        <dbReference type="ChEBI" id="CHEBI:46911"/>
        <dbReference type="ChEBI" id="CHEBI:57783"/>
        <dbReference type="ChEBI" id="CHEBI:58349"/>
        <dbReference type="ChEBI" id="CHEBI:78275"/>
        <dbReference type="EC" id="1.14.13.196"/>
    </reaction>
</comment>